<sequence length="1251" mass="140148">MVPESPARDGHGIAFTISPSVEFKGAIATQYLGLFNSTTLDLSSNHLLAVEFDTVRNPEFGDINDNHVGVDINNLTSIESAPAMYFSENDGKNKSLDLASGKPVQVWIDYDEIEKLLNVTLAPLGTVKPERPLLSTTVDISAVLLESMYVGFSASTGSVASYHYILGWSFNNNGQAQSLDLSKLPSLPLKRKSKTSIVLIIASGAVYRRKRFEELHEDWEQEYGPQRFSYKDLYKATRGFKDKELLGLGGFGRVYKGVLPSSNTQVAVKKVSHDSQQGIKEFVSEIVSMGRLRHRNLVQLLGYCRRKGELLLVYDYMPNGSLDKFLFQNDTPDLNWIRRYQILRGVASAMLYLHEEWEQVVLHRDVKASNVMLDAELNGRLGDFGLAKFYDHGSIPQTTRVVGTVGYLAPEVSRTGRVTTSSDVFAFGILMLEVACGRRPIEPERPPQEALLRPVEYKRPQEEAVLLDWVLECWKRGDMLMTVDPRLEGSFVVEEMELVLKLGLLCAHRLPMARPTMRQVVQYLDGNATLPEIPLHEACISCNWTKMKAREKGIKLTSKKITFSLIYIKSLVFQNGIFFLLPNKYNRNQNSGPFMLLTHLASADPEVNQFIYHGFNEANLHLNGIAKILPNGLLELTNISFQQIGRAFFPLPIKFSKNASTNSQSFSFSTTFVFAIVPQMPDLGGHGFAFTISPSAEFTGARAIEYLGLFNLTNNGLPSNHVFAVELDTILTTDFNDINDNHVGIDVNGLISNVSAPVAYFPDKERENKSLELRSGNPMQVWIDYDDMEKLLNVTVAPVTSKKPQRPLLSTAIDLSPVFMDSMYVGFSSSTGTLASYHYILGWSFNRSGPAQSLDVSKLPSLPPKRKSSKKLDLRIMVPSVTASIVLIIASGVVYRRKRFEELHEDWEQEYGPQRFSYKDLYKATRGFKDKELLGFGGFGRVYKGVLPSSNTQVAVKKVSHDSQQGIKEFVSEIVSMGRLRHRNLVQLLGYCRRKGELLLVYDYMPNGSLDKFLFQNDTPNLNWIRRYQILRGVASAMLYLHEEWEQVVLHRDVKASNVMLDAELNGRLGDFGLAKFYDHGSIPQTTCVVGTVGYLAPEVSRTGRVTTSSDVFAFGILMLEVACGRRPIEPERPPQEALLLDWVLECWKRGAILETSDPRLEGRYMAEEMEMILKLGLLCTHATPAARPIMRQVMQYLDKNAPLPDILLDGPGIGLVTVSQEAAGDFYSSFPASNHYSVLSITTSILSYGR</sequence>
<dbReference type="Proteomes" id="UP000091857">
    <property type="component" value="Chromosome 2"/>
</dbReference>
<name>A0ACB7I559_MANES</name>
<proteinExistence type="predicted"/>
<gene>
    <name evidence="1" type="ORF">MANES_02G129050v8</name>
</gene>
<dbReference type="EMBL" id="CM004388">
    <property type="protein sequence ID" value="KAG8660182.1"/>
    <property type="molecule type" value="Genomic_DNA"/>
</dbReference>
<keyword evidence="2" id="KW-1185">Reference proteome</keyword>
<organism evidence="1 2">
    <name type="scientific">Manihot esculenta</name>
    <name type="common">Cassava</name>
    <name type="synonym">Jatropha manihot</name>
    <dbReference type="NCBI Taxonomy" id="3983"/>
    <lineage>
        <taxon>Eukaryota</taxon>
        <taxon>Viridiplantae</taxon>
        <taxon>Streptophyta</taxon>
        <taxon>Embryophyta</taxon>
        <taxon>Tracheophyta</taxon>
        <taxon>Spermatophyta</taxon>
        <taxon>Magnoliopsida</taxon>
        <taxon>eudicotyledons</taxon>
        <taxon>Gunneridae</taxon>
        <taxon>Pentapetalae</taxon>
        <taxon>rosids</taxon>
        <taxon>fabids</taxon>
        <taxon>Malpighiales</taxon>
        <taxon>Euphorbiaceae</taxon>
        <taxon>Crotonoideae</taxon>
        <taxon>Manihoteae</taxon>
        <taxon>Manihot</taxon>
    </lineage>
</organism>
<accession>A0ACB7I559</accession>
<evidence type="ECO:0000313" key="2">
    <source>
        <dbReference type="Proteomes" id="UP000091857"/>
    </source>
</evidence>
<reference evidence="2" key="1">
    <citation type="journal article" date="2016" name="Nat. Biotechnol.">
        <title>Sequencing wild and cultivated cassava and related species reveals extensive interspecific hybridization and genetic diversity.</title>
        <authorList>
            <person name="Bredeson J.V."/>
            <person name="Lyons J.B."/>
            <person name="Prochnik S.E."/>
            <person name="Wu G.A."/>
            <person name="Ha C.M."/>
            <person name="Edsinger-Gonzales E."/>
            <person name="Grimwood J."/>
            <person name="Schmutz J."/>
            <person name="Rabbi I.Y."/>
            <person name="Egesi C."/>
            <person name="Nauluvula P."/>
            <person name="Lebot V."/>
            <person name="Ndunguru J."/>
            <person name="Mkamilo G."/>
            <person name="Bart R.S."/>
            <person name="Setter T.L."/>
            <person name="Gleadow R.M."/>
            <person name="Kulakow P."/>
            <person name="Ferguson M.E."/>
            <person name="Rounsley S."/>
            <person name="Rokhsar D.S."/>
        </authorList>
    </citation>
    <scope>NUCLEOTIDE SEQUENCE [LARGE SCALE GENOMIC DNA]</scope>
    <source>
        <strain evidence="2">cv. AM560-2</strain>
    </source>
</reference>
<protein>
    <submittedName>
        <fullName evidence="1">Uncharacterized protein</fullName>
    </submittedName>
</protein>
<comment type="caution">
    <text evidence="1">The sequence shown here is derived from an EMBL/GenBank/DDBJ whole genome shotgun (WGS) entry which is preliminary data.</text>
</comment>
<evidence type="ECO:0000313" key="1">
    <source>
        <dbReference type="EMBL" id="KAG8660182.1"/>
    </source>
</evidence>